<dbReference type="Ensembl" id="ENSAMXT00000032116.1">
    <property type="protein sequence ID" value="ENSAMXP00000042712.1"/>
    <property type="gene ID" value="ENSAMXG00000035398.1"/>
</dbReference>
<comment type="similarity">
    <text evidence="2">Belongs to the bombesin/neuromedin-B/ranatensin family.</text>
</comment>
<evidence type="ECO:0000256" key="1">
    <source>
        <dbReference type="ARBA" id="ARBA00004613"/>
    </source>
</evidence>
<dbReference type="AlphaFoldDB" id="A0A3B1JJY4"/>
<name>A0A3B1JJY4_ASTMX</name>
<dbReference type="Bgee" id="ENSAMXG00000035398">
    <property type="expression patterns" value="Expressed in testis and 9 other cell types or tissues"/>
</dbReference>
<keyword evidence="3" id="KW-0964">Secreted</keyword>
<sequence>MCVAWRQRLAVPAFALLVMVVCEAQLENEAQLSKLVYPRGNHWAVGHLMGKKSIDESLDSVEQDSGGQRYLTTAEVEEYTQPSGFLQALITALAGPERARARGRGRERDTVLRQQRALEQRNLLEEQLEREREQASLSPKMSIMWCIINF</sequence>
<dbReference type="GO" id="GO:0005576">
    <property type="term" value="C:extracellular region"/>
    <property type="evidence" value="ECO:0007669"/>
    <property type="project" value="UniProtKB-SubCell"/>
</dbReference>
<dbReference type="GeneTree" id="ENSGT00940000174898"/>
<reference evidence="6" key="3">
    <citation type="submission" date="2025-08" db="UniProtKB">
        <authorList>
            <consortium name="Ensembl"/>
        </authorList>
    </citation>
    <scope>IDENTIFICATION</scope>
</reference>
<reference evidence="7" key="2">
    <citation type="journal article" date="2014" name="Nat. Commun.">
        <title>The cavefish genome reveals candidate genes for eye loss.</title>
        <authorList>
            <person name="McGaugh S.E."/>
            <person name="Gross J.B."/>
            <person name="Aken B."/>
            <person name="Blin M."/>
            <person name="Borowsky R."/>
            <person name="Chalopin D."/>
            <person name="Hinaux H."/>
            <person name="Jeffery W.R."/>
            <person name="Keene A."/>
            <person name="Ma L."/>
            <person name="Minx P."/>
            <person name="Murphy D."/>
            <person name="O'Quin K.E."/>
            <person name="Retaux S."/>
            <person name="Rohner N."/>
            <person name="Searle S.M."/>
            <person name="Stahl B.A."/>
            <person name="Tabin C."/>
            <person name="Volff J.N."/>
            <person name="Yoshizawa M."/>
            <person name="Warren W.C."/>
        </authorList>
    </citation>
    <scope>NUCLEOTIDE SEQUENCE [LARGE SCALE GENOMIC DNA]</scope>
    <source>
        <strain evidence="7">female</strain>
    </source>
</reference>
<evidence type="ECO:0000256" key="2">
    <source>
        <dbReference type="ARBA" id="ARBA00010012"/>
    </source>
</evidence>
<feature type="chain" id="PRO_5017415695" evidence="5">
    <location>
        <begin position="25"/>
        <end position="150"/>
    </location>
</feature>
<dbReference type="PANTHER" id="PTHR16866:SF4">
    <property type="entry name" value="PROTEIN CBG24674"/>
    <property type="match status" value="1"/>
</dbReference>
<dbReference type="PROSITE" id="PS00257">
    <property type="entry name" value="BOMBESIN"/>
    <property type="match status" value="1"/>
</dbReference>
<dbReference type="STRING" id="7994.ENSAMXP00000042712"/>
<dbReference type="Proteomes" id="UP000018467">
    <property type="component" value="Unassembled WGS sequence"/>
</dbReference>
<dbReference type="InterPro" id="IPR000874">
    <property type="entry name" value="Bombesin"/>
</dbReference>
<evidence type="ECO:0000256" key="3">
    <source>
        <dbReference type="ARBA" id="ARBA00022525"/>
    </source>
</evidence>
<keyword evidence="7" id="KW-1185">Reference proteome</keyword>
<feature type="signal peptide" evidence="5">
    <location>
        <begin position="1"/>
        <end position="24"/>
    </location>
</feature>
<dbReference type="GO" id="GO:0007218">
    <property type="term" value="P:neuropeptide signaling pathway"/>
    <property type="evidence" value="ECO:0007669"/>
    <property type="project" value="InterPro"/>
</dbReference>
<evidence type="ECO:0000313" key="7">
    <source>
        <dbReference type="Proteomes" id="UP000018467"/>
    </source>
</evidence>
<organism evidence="6 7">
    <name type="scientific">Astyanax mexicanus</name>
    <name type="common">Blind cave fish</name>
    <name type="synonym">Astyanax fasciatus mexicanus</name>
    <dbReference type="NCBI Taxonomy" id="7994"/>
    <lineage>
        <taxon>Eukaryota</taxon>
        <taxon>Metazoa</taxon>
        <taxon>Chordata</taxon>
        <taxon>Craniata</taxon>
        <taxon>Vertebrata</taxon>
        <taxon>Euteleostomi</taxon>
        <taxon>Actinopterygii</taxon>
        <taxon>Neopterygii</taxon>
        <taxon>Teleostei</taxon>
        <taxon>Ostariophysi</taxon>
        <taxon>Characiformes</taxon>
        <taxon>Characoidei</taxon>
        <taxon>Acestrorhamphidae</taxon>
        <taxon>Acestrorhamphinae</taxon>
        <taxon>Astyanax</taxon>
    </lineage>
</organism>
<keyword evidence="5" id="KW-0732">Signal</keyword>
<dbReference type="GO" id="GO:0005184">
    <property type="term" value="F:neuropeptide hormone activity"/>
    <property type="evidence" value="ECO:0007669"/>
    <property type="project" value="TreeGrafter"/>
</dbReference>
<reference evidence="7" key="1">
    <citation type="submission" date="2013-03" db="EMBL/GenBank/DDBJ databases">
        <authorList>
            <person name="Jeffery W."/>
            <person name="Warren W."/>
            <person name="Wilson R.K."/>
        </authorList>
    </citation>
    <scope>NUCLEOTIDE SEQUENCE</scope>
    <source>
        <strain evidence="7">female</strain>
    </source>
</reference>
<dbReference type="Pfam" id="PF02044">
    <property type="entry name" value="Bombesin"/>
    <property type="match status" value="1"/>
</dbReference>
<proteinExistence type="inferred from homology"/>
<evidence type="ECO:0000313" key="6">
    <source>
        <dbReference type="Ensembl" id="ENSAMXP00000042712.1"/>
    </source>
</evidence>
<evidence type="ECO:0000256" key="4">
    <source>
        <dbReference type="ARBA" id="ARBA00022815"/>
    </source>
</evidence>
<accession>A0A3B1JJY4</accession>
<dbReference type="InParanoid" id="A0A3B1JJY4"/>
<reference evidence="6" key="4">
    <citation type="submission" date="2025-09" db="UniProtKB">
        <authorList>
            <consortium name="Ensembl"/>
        </authorList>
    </citation>
    <scope>IDENTIFICATION</scope>
</reference>
<protein>
    <submittedName>
        <fullName evidence="6">Uncharacterized protein</fullName>
    </submittedName>
</protein>
<evidence type="ECO:0000256" key="5">
    <source>
        <dbReference type="SAM" id="SignalP"/>
    </source>
</evidence>
<dbReference type="PANTHER" id="PTHR16866">
    <property type="entry name" value="GASTRIN-RELEASING PEPTIDE"/>
    <property type="match status" value="1"/>
</dbReference>
<keyword evidence="4" id="KW-0027">Amidation</keyword>
<comment type="subcellular location">
    <subcellularLocation>
        <location evidence="1">Secreted</location>
    </subcellularLocation>
</comment>